<dbReference type="Proteomes" id="UP000321129">
    <property type="component" value="Unassembled WGS sequence"/>
</dbReference>
<gene>
    <name evidence="3" type="ORF">FSZ31_09600</name>
</gene>
<dbReference type="CDD" id="cd00293">
    <property type="entry name" value="USP-like"/>
    <property type="match status" value="2"/>
</dbReference>
<dbReference type="OrthoDB" id="5564966at2"/>
<evidence type="ECO:0000259" key="2">
    <source>
        <dbReference type="Pfam" id="PF00582"/>
    </source>
</evidence>
<feature type="domain" description="UspA" evidence="2">
    <location>
        <begin position="1"/>
        <end position="123"/>
    </location>
</feature>
<dbReference type="PANTHER" id="PTHR46268">
    <property type="entry name" value="STRESS RESPONSE PROTEIN NHAX"/>
    <property type="match status" value="1"/>
</dbReference>
<dbReference type="InterPro" id="IPR006016">
    <property type="entry name" value="UspA"/>
</dbReference>
<sequence length="269" mass="28955">MVATDLTQRSEAPFARAISLAHQLGGEIIVAHVVAPGSRSDRDIVERKMADLIDRQSAGAGVPIAAKVLQGSVPSALAEAAQQCGCDLIVTGIARYNSMGDHILGTAVDHLVRHSKLPVLIVKNTPGRNYDHLLVATDLSNCSRHALVYAAEMFADPRIDLVHVYHVAYKPVLSSKLVAIDVQAEAEEELQAFIDDPTIPADVRSRVNAKAVRGDLTEVIDQRMRADDIDLLVLGTHGRSGLVHAMIGSRAAELLSWVPSDVLMIRESS</sequence>
<dbReference type="Pfam" id="PF00582">
    <property type="entry name" value="Usp"/>
    <property type="match status" value="2"/>
</dbReference>
<keyword evidence="4" id="KW-1185">Reference proteome</keyword>
<dbReference type="AlphaFoldDB" id="A0A5C6UB99"/>
<dbReference type="EMBL" id="VOPY01000002">
    <property type="protein sequence ID" value="TXC69165.1"/>
    <property type="molecule type" value="Genomic_DNA"/>
</dbReference>
<protein>
    <submittedName>
        <fullName evidence="3">Universal stress protein</fullName>
    </submittedName>
</protein>
<dbReference type="PRINTS" id="PR01438">
    <property type="entry name" value="UNVRSLSTRESS"/>
</dbReference>
<dbReference type="SUPFAM" id="SSF52402">
    <property type="entry name" value="Adenine nucleotide alpha hydrolases-like"/>
    <property type="match status" value="2"/>
</dbReference>
<dbReference type="Gene3D" id="3.40.50.620">
    <property type="entry name" value="HUPs"/>
    <property type="match status" value="2"/>
</dbReference>
<evidence type="ECO:0000313" key="3">
    <source>
        <dbReference type="EMBL" id="TXC69165.1"/>
    </source>
</evidence>
<evidence type="ECO:0000313" key="4">
    <source>
        <dbReference type="Proteomes" id="UP000321129"/>
    </source>
</evidence>
<reference evidence="3 4" key="1">
    <citation type="submission" date="2019-08" db="EMBL/GenBank/DDBJ databases">
        <title>Sphingorhabdus soil sp. nov., isolated from arctic soil.</title>
        <authorList>
            <person name="Liu Y."/>
        </authorList>
    </citation>
    <scope>NUCLEOTIDE SEQUENCE [LARGE SCALE GENOMIC DNA]</scope>
    <source>
        <strain evidence="3 4">D-2Q-5-6</strain>
    </source>
</reference>
<dbReference type="PANTHER" id="PTHR46268:SF15">
    <property type="entry name" value="UNIVERSAL STRESS PROTEIN HP_0031"/>
    <property type="match status" value="1"/>
</dbReference>
<dbReference type="InterPro" id="IPR006015">
    <property type="entry name" value="Universal_stress_UspA"/>
</dbReference>
<organism evidence="3 4">
    <name type="scientific">Flavisphingopyxis soli</name>
    <dbReference type="NCBI Taxonomy" id="2601267"/>
    <lineage>
        <taxon>Bacteria</taxon>
        <taxon>Pseudomonadati</taxon>
        <taxon>Pseudomonadota</taxon>
        <taxon>Alphaproteobacteria</taxon>
        <taxon>Sphingomonadales</taxon>
        <taxon>Sphingopyxidaceae</taxon>
        <taxon>Flavisphingopyxis</taxon>
    </lineage>
</organism>
<feature type="domain" description="UspA" evidence="2">
    <location>
        <begin position="130"/>
        <end position="266"/>
    </location>
</feature>
<proteinExistence type="inferred from homology"/>
<accession>A0A5C6UB99</accession>
<name>A0A5C6UB99_9SPHN</name>
<dbReference type="RefSeq" id="WP_147123119.1">
    <property type="nucleotide sequence ID" value="NZ_VOPY01000002.1"/>
</dbReference>
<evidence type="ECO:0000256" key="1">
    <source>
        <dbReference type="ARBA" id="ARBA00008791"/>
    </source>
</evidence>
<dbReference type="InterPro" id="IPR014729">
    <property type="entry name" value="Rossmann-like_a/b/a_fold"/>
</dbReference>
<comment type="caution">
    <text evidence="3">The sequence shown here is derived from an EMBL/GenBank/DDBJ whole genome shotgun (WGS) entry which is preliminary data.</text>
</comment>
<comment type="similarity">
    <text evidence="1">Belongs to the universal stress protein A family.</text>
</comment>